<name>A0A8S4QV69_9NEOP</name>
<keyword evidence="2" id="KW-0808">Transferase</keyword>
<evidence type="ECO:0000256" key="1">
    <source>
        <dbReference type="ARBA" id="ARBA00022527"/>
    </source>
</evidence>
<keyword evidence="4" id="KW-0418">Kinase</keyword>
<keyword evidence="3" id="KW-0547">Nucleotide-binding</keyword>
<proteinExistence type="predicted"/>
<reference evidence="6" key="1">
    <citation type="submission" date="2022-03" db="EMBL/GenBank/DDBJ databases">
        <authorList>
            <person name="Lindestad O."/>
        </authorList>
    </citation>
    <scope>NUCLEOTIDE SEQUENCE</scope>
</reference>
<feature type="non-terminal residue" evidence="6">
    <location>
        <position position="1"/>
    </location>
</feature>
<dbReference type="InterPro" id="IPR050940">
    <property type="entry name" value="Actin_reg-Ser/Thr_kinase"/>
</dbReference>
<evidence type="ECO:0000313" key="7">
    <source>
        <dbReference type="Proteomes" id="UP000838756"/>
    </source>
</evidence>
<dbReference type="PANTHER" id="PTHR46485">
    <property type="entry name" value="LIM DOMAIN KINASE 1"/>
    <property type="match status" value="1"/>
</dbReference>
<protein>
    <submittedName>
        <fullName evidence="6">Jg25819 protein</fullName>
    </submittedName>
</protein>
<accession>A0A8S4QV69</accession>
<organism evidence="6 7">
    <name type="scientific">Pararge aegeria aegeria</name>
    <dbReference type="NCBI Taxonomy" id="348720"/>
    <lineage>
        <taxon>Eukaryota</taxon>
        <taxon>Metazoa</taxon>
        <taxon>Ecdysozoa</taxon>
        <taxon>Arthropoda</taxon>
        <taxon>Hexapoda</taxon>
        <taxon>Insecta</taxon>
        <taxon>Pterygota</taxon>
        <taxon>Neoptera</taxon>
        <taxon>Endopterygota</taxon>
        <taxon>Lepidoptera</taxon>
        <taxon>Glossata</taxon>
        <taxon>Ditrysia</taxon>
        <taxon>Papilionoidea</taxon>
        <taxon>Nymphalidae</taxon>
        <taxon>Satyrinae</taxon>
        <taxon>Satyrini</taxon>
        <taxon>Parargina</taxon>
        <taxon>Pararge</taxon>
    </lineage>
</organism>
<evidence type="ECO:0000256" key="3">
    <source>
        <dbReference type="ARBA" id="ARBA00022741"/>
    </source>
</evidence>
<evidence type="ECO:0000256" key="4">
    <source>
        <dbReference type="ARBA" id="ARBA00022777"/>
    </source>
</evidence>
<dbReference type="Proteomes" id="UP000838756">
    <property type="component" value="Unassembled WGS sequence"/>
</dbReference>
<dbReference type="GO" id="GO:0004674">
    <property type="term" value="F:protein serine/threonine kinase activity"/>
    <property type="evidence" value="ECO:0007669"/>
    <property type="project" value="UniProtKB-KW"/>
</dbReference>
<dbReference type="GO" id="GO:0030036">
    <property type="term" value="P:actin cytoskeleton organization"/>
    <property type="evidence" value="ECO:0007669"/>
    <property type="project" value="TreeGrafter"/>
</dbReference>
<gene>
    <name evidence="6" type="primary">jg25819</name>
    <name evidence="6" type="ORF">PAEG_LOCUS4826</name>
</gene>
<dbReference type="GO" id="GO:0005634">
    <property type="term" value="C:nucleus"/>
    <property type="evidence" value="ECO:0007669"/>
    <property type="project" value="TreeGrafter"/>
</dbReference>
<sequence>VDADPDVLPRTDNFGLNYMAFVELCDEDTVPEFLRLAFNCCIVS</sequence>
<evidence type="ECO:0000256" key="2">
    <source>
        <dbReference type="ARBA" id="ARBA00022679"/>
    </source>
</evidence>
<keyword evidence="7" id="KW-1185">Reference proteome</keyword>
<keyword evidence="5" id="KW-0067">ATP-binding</keyword>
<evidence type="ECO:0000313" key="6">
    <source>
        <dbReference type="EMBL" id="CAH2216876.1"/>
    </source>
</evidence>
<comment type="caution">
    <text evidence="6">The sequence shown here is derived from an EMBL/GenBank/DDBJ whole genome shotgun (WGS) entry which is preliminary data.</text>
</comment>
<dbReference type="GO" id="GO:0005737">
    <property type="term" value="C:cytoplasm"/>
    <property type="evidence" value="ECO:0007669"/>
    <property type="project" value="TreeGrafter"/>
</dbReference>
<dbReference type="GO" id="GO:0005524">
    <property type="term" value="F:ATP binding"/>
    <property type="evidence" value="ECO:0007669"/>
    <property type="project" value="UniProtKB-KW"/>
</dbReference>
<dbReference type="OrthoDB" id="20134at2759"/>
<keyword evidence="1" id="KW-0723">Serine/threonine-protein kinase</keyword>
<dbReference type="EMBL" id="CAKXAJ010017240">
    <property type="protein sequence ID" value="CAH2216876.1"/>
    <property type="molecule type" value="Genomic_DNA"/>
</dbReference>
<dbReference type="AlphaFoldDB" id="A0A8S4QV69"/>
<dbReference type="PANTHER" id="PTHR46485:SF5">
    <property type="entry name" value="CENTER DIVIDER, ISOFORM A"/>
    <property type="match status" value="1"/>
</dbReference>
<evidence type="ECO:0000256" key="5">
    <source>
        <dbReference type="ARBA" id="ARBA00022840"/>
    </source>
</evidence>